<keyword evidence="1" id="KW-0812">Transmembrane</keyword>
<protein>
    <recommendedName>
        <fullName evidence="4">DUF4363 family protein</fullName>
    </recommendedName>
</protein>
<evidence type="ECO:0008006" key="4">
    <source>
        <dbReference type="Google" id="ProtNLM"/>
    </source>
</evidence>
<dbReference type="Proteomes" id="UP001158045">
    <property type="component" value="Unassembled WGS sequence"/>
</dbReference>
<keyword evidence="1" id="KW-0472">Membrane</keyword>
<evidence type="ECO:0000313" key="2">
    <source>
        <dbReference type="EMBL" id="MDH8679936.1"/>
    </source>
</evidence>
<reference evidence="2 3" key="1">
    <citation type="submission" date="2023-04" db="EMBL/GenBank/DDBJ databases">
        <title>Fusibacter bizertensis strain WBS, isolated from littoral bottom sediments of the Arctic seas - biochemical and genomic analysis.</title>
        <authorList>
            <person name="Brioukhanov A.L."/>
        </authorList>
    </citation>
    <scope>NUCLEOTIDE SEQUENCE [LARGE SCALE GENOMIC DNA]</scope>
    <source>
        <strain evidence="2 3">WBS</strain>
    </source>
</reference>
<organism evidence="2 3">
    <name type="scientific">Fusibacter bizertensis</name>
    <dbReference type="NCBI Taxonomy" id="1488331"/>
    <lineage>
        <taxon>Bacteria</taxon>
        <taxon>Bacillati</taxon>
        <taxon>Bacillota</taxon>
        <taxon>Clostridia</taxon>
        <taxon>Eubacteriales</taxon>
        <taxon>Eubacteriales Family XII. Incertae Sedis</taxon>
        <taxon>Fusibacter</taxon>
    </lineage>
</organism>
<keyword evidence="1" id="KW-1133">Transmembrane helix</keyword>
<dbReference type="EMBL" id="JARYZI010000023">
    <property type="protein sequence ID" value="MDH8679936.1"/>
    <property type="molecule type" value="Genomic_DNA"/>
</dbReference>
<gene>
    <name evidence="2" type="ORF">QE109_17445</name>
</gene>
<name>A0ABT6NHP7_9FIRM</name>
<evidence type="ECO:0000256" key="1">
    <source>
        <dbReference type="SAM" id="Phobius"/>
    </source>
</evidence>
<comment type="caution">
    <text evidence="2">The sequence shown here is derived from an EMBL/GenBank/DDBJ whole genome shotgun (WGS) entry which is preliminary data.</text>
</comment>
<keyword evidence="3" id="KW-1185">Reference proteome</keyword>
<proteinExistence type="predicted"/>
<evidence type="ECO:0000313" key="3">
    <source>
        <dbReference type="Proteomes" id="UP001158045"/>
    </source>
</evidence>
<dbReference type="RefSeq" id="WP_281095830.1">
    <property type="nucleotide sequence ID" value="NZ_JARYZI010000023.1"/>
</dbReference>
<sequence length="160" mass="18929">MKKISIIIGVFIIIGLSIVNIQNRRFMLRNLDEINVEIRYATNYYERNKAIENNTEINETWFLLGESIPYFYHKDMLIEPRCMNLAQKMEQTFDLVASSRVASRDDVEQFYSRLNQIELLITNTIDEIELLQLDISEETYDELITLLLEMENLTYSEGDQ</sequence>
<feature type="transmembrane region" description="Helical" evidence="1">
    <location>
        <begin position="6"/>
        <end position="23"/>
    </location>
</feature>
<accession>A0ABT6NHP7</accession>